<reference evidence="3 4" key="1">
    <citation type="submission" date="2010-07" db="EMBL/GenBank/DDBJ databases">
        <title>The draft genome of Paenibacillus curdlanolyticus YK9.</title>
        <authorList>
            <consortium name="US DOE Joint Genome Institute (JGI-PGF)"/>
            <person name="Lucas S."/>
            <person name="Copeland A."/>
            <person name="Lapidus A."/>
            <person name="Cheng J.-F."/>
            <person name="Bruce D."/>
            <person name="Goodwin L."/>
            <person name="Pitluck S."/>
            <person name="Land M.L."/>
            <person name="Hauser L."/>
            <person name="Chang Y.-J."/>
            <person name="Jeffries C."/>
            <person name="Anderson I.J."/>
            <person name="Johnson E."/>
            <person name="Loganathan U."/>
            <person name="Mulhopadhyay B."/>
            <person name="Kyrpides N."/>
            <person name="Woyke T.J."/>
        </authorList>
    </citation>
    <scope>NUCLEOTIDE SEQUENCE [LARGE SCALE GENOMIC DNA]</scope>
    <source>
        <strain evidence="3 4">YK9</strain>
    </source>
</reference>
<proteinExistence type="predicted"/>
<feature type="signal peptide" evidence="2">
    <location>
        <begin position="1"/>
        <end position="26"/>
    </location>
</feature>
<gene>
    <name evidence="3" type="ORF">PaecuDRAFT_4629</name>
</gene>
<dbReference type="PANTHER" id="PTHR24023:SF1095">
    <property type="entry name" value="EGF-LIKE DOMAIN-CONTAINING PROTEIN"/>
    <property type="match status" value="1"/>
</dbReference>
<dbReference type="RefSeq" id="WP_006040609.1">
    <property type="nucleotide sequence ID" value="NZ_AEDD01000015.1"/>
</dbReference>
<dbReference type="GO" id="GO:0030020">
    <property type="term" value="F:extracellular matrix structural constituent conferring tensile strength"/>
    <property type="evidence" value="ECO:0007669"/>
    <property type="project" value="TreeGrafter"/>
</dbReference>
<evidence type="ECO:0000256" key="2">
    <source>
        <dbReference type="SAM" id="SignalP"/>
    </source>
</evidence>
<dbReference type="InterPro" id="IPR008160">
    <property type="entry name" value="Collagen"/>
</dbReference>
<keyword evidence="2" id="KW-0732">Signal</keyword>
<dbReference type="Pfam" id="PF01391">
    <property type="entry name" value="Collagen"/>
    <property type="match status" value="2"/>
</dbReference>
<dbReference type="EMBL" id="AEDD01000015">
    <property type="protein sequence ID" value="EFM08618.1"/>
    <property type="molecule type" value="Genomic_DNA"/>
</dbReference>
<evidence type="ECO:0000256" key="1">
    <source>
        <dbReference type="SAM" id="MobiDB-lite"/>
    </source>
</evidence>
<organism evidence="3 4">
    <name type="scientific">Paenibacillus curdlanolyticus YK9</name>
    <dbReference type="NCBI Taxonomy" id="717606"/>
    <lineage>
        <taxon>Bacteria</taxon>
        <taxon>Bacillati</taxon>
        <taxon>Bacillota</taxon>
        <taxon>Bacilli</taxon>
        <taxon>Bacillales</taxon>
        <taxon>Paenibacillaceae</taxon>
        <taxon>Paenibacillus</taxon>
    </lineage>
</organism>
<dbReference type="PANTHER" id="PTHR24023">
    <property type="entry name" value="COLLAGEN ALPHA"/>
    <property type="match status" value="1"/>
</dbReference>
<keyword evidence="4" id="KW-1185">Reference proteome</keyword>
<dbReference type="eggNOG" id="COG4675">
    <property type="taxonomic scope" value="Bacteria"/>
</dbReference>
<dbReference type="STRING" id="717606.PaecuDRAFT_4629"/>
<feature type="region of interest" description="Disordered" evidence="1">
    <location>
        <begin position="54"/>
        <end position="81"/>
    </location>
</feature>
<dbReference type="GO" id="GO:0031012">
    <property type="term" value="C:extracellular matrix"/>
    <property type="evidence" value="ECO:0007669"/>
    <property type="project" value="TreeGrafter"/>
</dbReference>
<sequence length="304" mass="29262">MYVNKKAFIIIAAVIILCLSGIGVYAATSQPVTTTQVLQACVKKDGSMRLLLPTATKASSSADSKKQEPAKPSCAKTEQLISWNVVGPKGDAGAAGATGAKGTKGDTGAVGATGATGAKGDTGAAGATGATGTKGDTGAAGPQGPQGIQGETGPVGPQGQPGMIGPIGPQGQQGIPGQPGAIGPVGPAGPAGPDGAPGATGPAGPQGPQGIQGEPGPGVTTFTGVIKEDGTVLAGTGVTAAKQPDDSITVTFPASLLGSGFYYIPYVTPGATVNGWSFTGGALTIYVTPTNGYSAFGVTAMQVK</sequence>
<protein>
    <submittedName>
        <fullName evidence="3">Collagen triple helix repeat protein</fullName>
    </submittedName>
</protein>
<evidence type="ECO:0000313" key="4">
    <source>
        <dbReference type="Proteomes" id="UP000005387"/>
    </source>
</evidence>
<feature type="compositionally biased region" description="Low complexity" evidence="1">
    <location>
        <begin position="191"/>
        <end position="218"/>
    </location>
</feature>
<accession>E0IG38</accession>
<dbReference type="Gene3D" id="1.20.5.320">
    <property type="entry name" value="6-Phosphogluconate Dehydrogenase, domain 3"/>
    <property type="match status" value="1"/>
</dbReference>
<feature type="chain" id="PRO_5003136457" evidence="2">
    <location>
        <begin position="27"/>
        <end position="304"/>
    </location>
</feature>
<evidence type="ECO:0000313" key="3">
    <source>
        <dbReference type="EMBL" id="EFM08618.1"/>
    </source>
</evidence>
<feature type="compositionally biased region" description="Low complexity" evidence="1">
    <location>
        <begin position="114"/>
        <end position="185"/>
    </location>
</feature>
<name>E0IG38_9BACL</name>
<keyword evidence="3" id="KW-0176">Collagen</keyword>
<dbReference type="GO" id="GO:0030198">
    <property type="term" value="P:extracellular matrix organization"/>
    <property type="evidence" value="ECO:0007669"/>
    <property type="project" value="TreeGrafter"/>
</dbReference>
<dbReference type="Proteomes" id="UP000005387">
    <property type="component" value="Unassembled WGS sequence"/>
</dbReference>
<dbReference type="GO" id="GO:0005615">
    <property type="term" value="C:extracellular space"/>
    <property type="evidence" value="ECO:0007669"/>
    <property type="project" value="TreeGrafter"/>
</dbReference>
<dbReference type="AlphaFoldDB" id="E0IG38"/>
<dbReference type="InterPro" id="IPR050149">
    <property type="entry name" value="Collagen_superfamily"/>
</dbReference>
<feature type="region of interest" description="Disordered" evidence="1">
    <location>
        <begin position="114"/>
        <end position="220"/>
    </location>
</feature>